<evidence type="ECO:0000256" key="2">
    <source>
        <dbReference type="ARBA" id="ARBA00005983"/>
    </source>
</evidence>
<dbReference type="PANTHER" id="PTHR12358:SF106">
    <property type="entry name" value="LIPID KINASE YEGS"/>
    <property type="match status" value="1"/>
</dbReference>
<evidence type="ECO:0000256" key="5">
    <source>
        <dbReference type="ARBA" id="ARBA00022777"/>
    </source>
</evidence>
<evidence type="ECO:0000256" key="1">
    <source>
        <dbReference type="ARBA" id="ARBA00001946"/>
    </source>
</evidence>
<keyword evidence="3" id="KW-0808">Transferase</keyword>
<dbReference type="GO" id="GO:0016301">
    <property type="term" value="F:kinase activity"/>
    <property type="evidence" value="ECO:0007669"/>
    <property type="project" value="UniProtKB-KW"/>
</dbReference>
<dbReference type="SUPFAM" id="SSF111331">
    <property type="entry name" value="NAD kinase/diacylglycerol kinase-like"/>
    <property type="match status" value="1"/>
</dbReference>
<keyword evidence="6" id="KW-0067">ATP-binding</keyword>
<comment type="cofactor">
    <cofactor evidence="1">
        <name>Mg(2+)</name>
        <dbReference type="ChEBI" id="CHEBI:18420"/>
    </cofactor>
</comment>
<sequence length="300" mass="31234">MTRVAVVVNPSKTRAKGVADRVAQGCAERGWPEPEVLETAVDSTGRDQAAAAAGAGAELVLACGGDGTVRAVAHGLAGTGAAMALVPVGTANLLAHNLGLATRDTGRAVDTALDGRRRPLDLGLARLGEDGSEHPFVVLAGIGHDAATVADTRDDLKHRIGWPAYVTPAARHALRRPVPVRVRLDDGPARDVVAWSVLAASCGRVRAGVQIAPGALLDDGLLDVLEVTVARPVGWLPVAAKGVLGLRRDVPGLRTRRAAELEVTADQPLHVQLDGDIMGRVDRLRVRVQRRAIDVVGGAR</sequence>
<name>A0A5P8FJN4_9MICO</name>
<keyword evidence="7" id="KW-0443">Lipid metabolism</keyword>
<dbReference type="InterPro" id="IPR050187">
    <property type="entry name" value="Lipid_Phosphate_FormReg"/>
</dbReference>
<comment type="similarity">
    <text evidence="2">Belongs to the diacylglycerol/lipid kinase family.</text>
</comment>
<evidence type="ECO:0000256" key="7">
    <source>
        <dbReference type="ARBA" id="ARBA00023209"/>
    </source>
</evidence>
<dbReference type="GO" id="GO:0005524">
    <property type="term" value="F:ATP binding"/>
    <property type="evidence" value="ECO:0007669"/>
    <property type="project" value="UniProtKB-KW"/>
</dbReference>
<dbReference type="KEGG" id="jme:EEW87_000070"/>
<dbReference type="PROSITE" id="PS50146">
    <property type="entry name" value="DAGK"/>
    <property type="match status" value="1"/>
</dbReference>
<dbReference type="GeneID" id="59162823"/>
<dbReference type="InterPro" id="IPR045540">
    <property type="entry name" value="YegS/DAGK_C"/>
</dbReference>
<dbReference type="RefSeq" id="WP_123092641.1">
    <property type="nucleotide sequence ID" value="NZ_CP044548.2"/>
</dbReference>
<dbReference type="Pfam" id="PF19279">
    <property type="entry name" value="YegS_C"/>
    <property type="match status" value="1"/>
</dbReference>
<accession>A0A5P8FJN4</accession>
<dbReference type="Gene3D" id="3.40.50.10330">
    <property type="entry name" value="Probable inorganic polyphosphate/atp-NAD kinase, domain 1"/>
    <property type="match status" value="1"/>
</dbReference>
<dbReference type="Gene3D" id="2.60.200.40">
    <property type="match status" value="1"/>
</dbReference>
<gene>
    <name evidence="10" type="ORF">EEW87_000070</name>
</gene>
<keyword evidence="7" id="KW-0594">Phospholipid biosynthesis</keyword>
<evidence type="ECO:0000256" key="8">
    <source>
        <dbReference type="ARBA" id="ARBA00023264"/>
    </source>
</evidence>
<proteinExistence type="inferred from homology"/>
<dbReference type="Pfam" id="PF00781">
    <property type="entry name" value="DAGK_cat"/>
    <property type="match status" value="1"/>
</dbReference>
<dbReference type="InterPro" id="IPR016064">
    <property type="entry name" value="NAD/diacylglycerol_kinase_sf"/>
</dbReference>
<dbReference type="Proteomes" id="UP000271708">
    <property type="component" value="Chromosome"/>
</dbReference>
<dbReference type="InterPro" id="IPR017438">
    <property type="entry name" value="ATP-NAD_kinase_N"/>
</dbReference>
<organism evidence="10 11">
    <name type="scientific">Janibacter melonis</name>
    <dbReference type="NCBI Taxonomy" id="262209"/>
    <lineage>
        <taxon>Bacteria</taxon>
        <taxon>Bacillati</taxon>
        <taxon>Actinomycetota</taxon>
        <taxon>Actinomycetes</taxon>
        <taxon>Micrococcales</taxon>
        <taxon>Intrasporangiaceae</taxon>
        <taxon>Janibacter</taxon>
    </lineage>
</organism>
<dbReference type="EMBL" id="CP044548">
    <property type="protein sequence ID" value="QFQ29052.2"/>
    <property type="molecule type" value="Genomic_DNA"/>
</dbReference>
<evidence type="ECO:0000313" key="10">
    <source>
        <dbReference type="EMBL" id="QFQ29052.2"/>
    </source>
</evidence>
<dbReference type="InterPro" id="IPR001206">
    <property type="entry name" value="Diacylglycerol_kinase_cat_dom"/>
</dbReference>
<dbReference type="GO" id="GO:0008654">
    <property type="term" value="P:phospholipid biosynthetic process"/>
    <property type="evidence" value="ECO:0007669"/>
    <property type="project" value="UniProtKB-KW"/>
</dbReference>
<protein>
    <submittedName>
        <fullName evidence="10">Diacylglycerol kinase family lipid kinase</fullName>
    </submittedName>
</protein>
<evidence type="ECO:0000259" key="9">
    <source>
        <dbReference type="PROSITE" id="PS50146"/>
    </source>
</evidence>
<evidence type="ECO:0000313" key="11">
    <source>
        <dbReference type="Proteomes" id="UP000271708"/>
    </source>
</evidence>
<keyword evidence="8" id="KW-1208">Phospholipid metabolism</keyword>
<keyword evidence="4" id="KW-0547">Nucleotide-binding</keyword>
<dbReference type="GO" id="GO:0005886">
    <property type="term" value="C:plasma membrane"/>
    <property type="evidence" value="ECO:0007669"/>
    <property type="project" value="TreeGrafter"/>
</dbReference>
<evidence type="ECO:0000256" key="6">
    <source>
        <dbReference type="ARBA" id="ARBA00022840"/>
    </source>
</evidence>
<evidence type="ECO:0000256" key="3">
    <source>
        <dbReference type="ARBA" id="ARBA00022679"/>
    </source>
</evidence>
<feature type="domain" description="DAGKc" evidence="9">
    <location>
        <begin position="1"/>
        <end position="129"/>
    </location>
</feature>
<keyword evidence="5 10" id="KW-0418">Kinase</keyword>
<dbReference type="AlphaFoldDB" id="A0A5P8FJN4"/>
<evidence type="ECO:0000256" key="4">
    <source>
        <dbReference type="ARBA" id="ARBA00022741"/>
    </source>
</evidence>
<reference evidence="10 11" key="1">
    <citation type="submission" date="2019-09" db="EMBL/GenBank/DDBJ databases">
        <title>Complete Genome Sequence of Janibacter melonis M714 with both human health impact and industrial applications.</title>
        <authorList>
            <person name="Jin M."/>
            <person name="Zhao Q.R."/>
        </authorList>
    </citation>
    <scope>NUCLEOTIDE SEQUENCE [LARGE SCALE GENOMIC DNA]</scope>
    <source>
        <strain evidence="10 11">M714</strain>
    </source>
</reference>
<keyword evidence="7" id="KW-0444">Lipid biosynthesis</keyword>
<dbReference type="PANTHER" id="PTHR12358">
    <property type="entry name" value="SPHINGOSINE KINASE"/>
    <property type="match status" value="1"/>
</dbReference>